<dbReference type="Pfam" id="PF09723">
    <property type="entry name" value="Zn_ribbon_8"/>
    <property type="match status" value="1"/>
</dbReference>
<feature type="compositionally biased region" description="Low complexity" evidence="1">
    <location>
        <begin position="65"/>
        <end position="81"/>
    </location>
</feature>
<proteinExistence type="predicted"/>
<dbReference type="AlphaFoldDB" id="A0A842HAH2"/>
<dbReference type="PANTHER" id="PTHR34404">
    <property type="entry name" value="REGULATORY PROTEIN, FMDB FAMILY"/>
    <property type="match status" value="1"/>
</dbReference>
<sequence length="89" mass="9578">MPTYEYHCSACNQDFEQFQSMTAEPLSECPLCHKKGKVQRMISGGAGIIFKGSGFYETDYKSKKGSPSSSESKSEGGSHCCSGSCGCKN</sequence>
<feature type="domain" description="Putative regulatory protein FmdB zinc ribbon" evidence="2">
    <location>
        <begin position="1"/>
        <end position="43"/>
    </location>
</feature>
<keyword evidence="4" id="KW-1185">Reference proteome</keyword>
<comment type="caution">
    <text evidence="3">The sequence shown here is derived from an EMBL/GenBank/DDBJ whole genome shotgun (WGS) entry which is preliminary data.</text>
</comment>
<dbReference type="Proteomes" id="UP000546464">
    <property type="component" value="Unassembled WGS sequence"/>
</dbReference>
<evidence type="ECO:0000313" key="3">
    <source>
        <dbReference type="EMBL" id="MBC2593129.1"/>
    </source>
</evidence>
<dbReference type="PANTHER" id="PTHR34404:SF2">
    <property type="entry name" value="CONSERVED SERINE RICH PROTEIN"/>
    <property type="match status" value="1"/>
</dbReference>
<feature type="region of interest" description="Disordered" evidence="1">
    <location>
        <begin position="59"/>
        <end position="89"/>
    </location>
</feature>
<dbReference type="RefSeq" id="WP_185674124.1">
    <property type="nucleotide sequence ID" value="NZ_JACHVB010000012.1"/>
</dbReference>
<evidence type="ECO:0000256" key="1">
    <source>
        <dbReference type="SAM" id="MobiDB-lite"/>
    </source>
</evidence>
<dbReference type="NCBIfam" id="TIGR02605">
    <property type="entry name" value="CxxC_CxxC_SSSS"/>
    <property type="match status" value="1"/>
</dbReference>
<evidence type="ECO:0000313" key="4">
    <source>
        <dbReference type="Proteomes" id="UP000546464"/>
    </source>
</evidence>
<organism evidence="3 4">
    <name type="scientific">Ruficoccus amylovorans</name>
    <dbReference type="NCBI Taxonomy" id="1804625"/>
    <lineage>
        <taxon>Bacteria</taxon>
        <taxon>Pseudomonadati</taxon>
        <taxon>Verrucomicrobiota</taxon>
        <taxon>Opitutia</taxon>
        <taxon>Puniceicoccales</taxon>
        <taxon>Cerasicoccaceae</taxon>
        <taxon>Ruficoccus</taxon>
    </lineage>
</organism>
<evidence type="ECO:0000259" key="2">
    <source>
        <dbReference type="SMART" id="SM00834"/>
    </source>
</evidence>
<dbReference type="SMART" id="SM00834">
    <property type="entry name" value="CxxC_CXXC_SSSS"/>
    <property type="match status" value="1"/>
</dbReference>
<reference evidence="3 4" key="1">
    <citation type="submission" date="2020-07" db="EMBL/GenBank/DDBJ databases">
        <authorList>
            <person name="Feng X."/>
        </authorList>
    </citation>
    <scope>NUCLEOTIDE SEQUENCE [LARGE SCALE GENOMIC DNA]</scope>
    <source>
        <strain evidence="3 4">JCM31066</strain>
    </source>
</reference>
<gene>
    <name evidence="3" type="ORF">H5P28_02535</name>
</gene>
<accession>A0A842HAH2</accession>
<dbReference type="InterPro" id="IPR013429">
    <property type="entry name" value="Regulatory_FmdB_Zinc_ribbon"/>
</dbReference>
<protein>
    <submittedName>
        <fullName evidence="3">Zinc ribbon domain-containing protein</fullName>
    </submittedName>
</protein>
<dbReference type="EMBL" id="JACHVB010000012">
    <property type="protein sequence ID" value="MBC2593129.1"/>
    <property type="molecule type" value="Genomic_DNA"/>
</dbReference>
<name>A0A842HAH2_9BACT</name>